<proteinExistence type="predicted"/>
<reference evidence="1" key="1">
    <citation type="submission" date="2022-07" db="EMBL/GenBank/DDBJ databases">
        <title>Genome Sequence of Lecanicillium saksenae.</title>
        <authorList>
            <person name="Buettner E."/>
        </authorList>
    </citation>
    <scope>NUCLEOTIDE SEQUENCE</scope>
    <source>
        <strain evidence="1">VT-O1</strain>
    </source>
</reference>
<sequence>MASGQGYHNESNLDESQSSIPDAIPLEHNLTRAENPVAHFPDQRLQEDVDKFLSSTRLNVQREALLRAARVAKDIDQYEAFVTGRSPYPRGSLLVQLTDQEITALRRERLVPFSERGMWVVIVTVSLAAILQGFVQSSFNGANLYSDQWAPKSTEKQTFEKSWGFSAANASPWFFAALVGCPSALPINYCSVAAIFAKSWQQLFAIRAINGIGMGIKAVSATILASECAVGFWRGSTILAWQLWVAFGIMTGFAFNLIFMNAKERSFTFRLIQGAPLVPALVLFATATFLCPESPRYHLTKGPGYSIEKAYEVLKRLRNTEALRDLYVVTKDLERDGLITIAYDAPQRGSPGFLPAMLDFCRQFVHLFTRRRLQNALIATSTVNLAQQLCGVNVPAFYSGIVLQGNASGEPHEEKKAMALSLGFDTMGRRRWLLSTLPLMAIFMLGASLAYLSNDKAAQTGIIGTFFILFAVVYSPALGPIPFTLASESFPLSHREAGAAWAISVNLFFAGILSMFFPKLYHSLEGQRTFGIFSALNLAAFFLVFFLVEETKQRSLEELDYVFELPKLEFIRFQFFEYLPWWLNRYVLGVTYYPAPTPPMRQPFERRTSEFSLGGGIRRPGRQPLEEEARSTALI</sequence>
<gene>
    <name evidence="1" type="ORF">NLG97_g3450</name>
</gene>
<keyword evidence="2" id="KW-1185">Reference proteome</keyword>
<protein>
    <submittedName>
        <fullName evidence="1">Uncharacterized protein</fullName>
    </submittedName>
</protein>
<name>A0ACC1R1C3_9HYPO</name>
<comment type="caution">
    <text evidence="1">The sequence shown here is derived from an EMBL/GenBank/DDBJ whole genome shotgun (WGS) entry which is preliminary data.</text>
</comment>
<dbReference type="Proteomes" id="UP001148737">
    <property type="component" value="Unassembled WGS sequence"/>
</dbReference>
<evidence type="ECO:0000313" key="2">
    <source>
        <dbReference type="Proteomes" id="UP001148737"/>
    </source>
</evidence>
<organism evidence="1 2">
    <name type="scientific">Lecanicillium saksenae</name>
    <dbReference type="NCBI Taxonomy" id="468837"/>
    <lineage>
        <taxon>Eukaryota</taxon>
        <taxon>Fungi</taxon>
        <taxon>Dikarya</taxon>
        <taxon>Ascomycota</taxon>
        <taxon>Pezizomycotina</taxon>
        <taxon>Sordariomycetes</taxon>
        <taxon>Hypocreomycetidae</taxon>
        <taxon>Hypocreales</taxon>
        <taxon>Cordycipitaceae</taxon>
        <taxon>Lecanicillium</taxon>
    </lineage>
</organism>
<dbReference type="EMBL" id="JANAKD010000290">
    <property type="protein sequence ID" value="KAJ3495355.1"/>
    <property type="molecule type" value="Genomic_DNA"/>
</dbReference>
<accession>A0ACC1R1C3</accession>
<evidence type="ECO:0000313" key="1">
    <source>
        <dbReference type="EMBL" id="KAJ3495355.1"/>
    </source>
</evidence>